<evidence type="ECO:0000256" key="1">
    <source>
        <dbReference type="SAM" id="Phobius"/>
    </source>
</evidence>
<organism evidence="2">
    <name type="scientific">Neobodo designis</name>
    <name type="common">Flagellated protozoan</name>
    <name type="synonym">Bodo designis</name>
    <dbReference type="NCBI Taxonomy" id="312471"/>
    <lineage>
        <taxon>Eukaryota</taxon>
        <taxon>Discoba</taxon>
        <taxon>Euglenozoa</taxon>
        <taxon>Kinetoplastea</taxon>
        <taxon>Metakinetoplastina</taxon>
        <taxon>Neobodonida</taxon>
        <taxon>Neobodo</taxon>
    </lineage>
</organism>
<feature type="transmembrane region" description="Helical" evidence="1">
    <location>
        <begin position="82"/>
        <end position="101"/>
    </location>
</feature>
<protein>
    <submittedName>
        <fullName evidence="2">Uncharacterized protein</fullName>
    </submittedName>
</protein>
<dbReference type="EMBL" id="HBGF01023239">
    <property type="protein sequence ID" value="CAD9117168.1"/>
    <property type="molecule type" value="Transcribed_RNA"/>
</dbReference>
<reference evidence="2" key="1">
    <citation type="submission" date="2021-01" db="EMBL/GenBank/DDBJ databases">
        <authorList>
            <person name="Corre E."/>
            <person name="Pelletier E."/>
            <person name="Niang G."/>
            <person name="Scheremetjew M."/>
            <person name="Finn R."/>
            <person name="Kale V."/>
            <person name="Holt S."/>
            <person name="Cochrane G."/>
            <person name="Meng A."/>
            <person name="Brown T."/>
            <person name="Cohen L."/>
        </authorList>
    </citation>
    <scope>NUCLEOTIDE SEQUENCE</scope>
    <source>
        <strain evidence="2">CCAP 1951/1</strain>
    </source>
</reference>
<evidence type="ECO:0000313" key="2">
    <source>
        <dbReference type="EMBL" id="CAD9117168.1"/>
    </source>
</evidence>
<sequence>MLRRSCRALVRPHTSNFFRHPEAAVPFAEAVKEVDASGADAAWTTFADWRELQGALLAYRTMRLIDEARELRRNPSNLIPDMGTLPFFGQLVFCFVFGWWFTRGATAKTFTLPPDEILPCKPLEA</sequence>
<dbReference type="AlphaFoldDB" id="A0A7S1LYX0"/>
<keyword evidence="1" id="KW-1133">Transmembrane helix</keyword>
<gene>
    <name evidence="2" type="ORF">NDES1114_LOCUS15343</name>
</gene>
<keyword evidence="1" id="KW-0472">Membrane</keyword>
<accession>A0A7S1LYX0</accession>
<name>A0A7S1LYX0_NEODS</name>
<keyword evidence="1" id="KW-0812">Transmembrane</keyword>
<proteinExistence type="predicted"/>